<reference evidence="1 2" key="1">
    <citation type="submission" date="2024-06" db="EMBL/GenBank/DDBJ databases">
        <title>Genomic Encyclopedia of Type Strains, Phase IV (KMG-IV): sequencing the most valuable type-strain genomes for metagenomic binning, comparative biology and taxonomic classification.</title>
        <authorList>
            <person name="Goeker M."/>
        </authorList>
    </citation>
    <scope>NUCLEOTIDE SEQUENCE [LARGE SCALE GENOMIC DNA]</scope>
    <source>
        <strain evidence="1 2">DSM 23650</strain>
    </source>
</reference>
<proteinExistence type="predicted"/>
<evidence type="ECO:0000313" key="1">
    <source>
        <dbReference type="EMBL" id="MET3560091.1"/>
    </source>
</evidence>
<accession>A0ABV2FNL4</accession>
<protein>
    <submittedName>
        <fullName evidence="1">Uncharacterized protein</fullName>
    </submittedName>
</protein>
<dbReference type="RefSeq" id="WP_354186210.1">
    <property type="nucleotide sequence ID" value="NZ_JBEPLT010000006.1"/>
</dbReference>
<dbReference type="EMBL" id="JBEPLT010000006">
    <property type="protein sequence ID" value="MET3560091.1"/>
    <property type="molecule type" value="Genomic_DNA"/>
</dbReference>
<gene>
    <name evidence="1" type="ORF">ABID39_000782</name>
</gene>
<keyword evidence="2" id="KW-1185">Reference proteome</keyword>
<name>A0ABV2FNL4_9HYPH</name>
<sequence>MALLNRFNARAVATIGGCKYNDGAGLLLQIRGKYDTRNEHWL</sequence>
<dbReference type="Proteomes" id="UP001549112">
    <property type="component" value="Unassembled WGS sequence"/>
</dbReference>
<evidence type="ECO:0000313" key="2">
    <source>
        <dbReference type="Proteomes" id="UP001549112"/>
    </source>
</evidence>
<organism evidence="1 2">
    <name type="scientific">Bartonella japonica</name>
    <dbReference type="NCBI Taxonomy" id="357761"/>
    <lineage>
        <taxon>Bacteria</taxon>
        <taxon>Pseudomonadati</taxon>
        <taxon>Pseudomonadota</taxon>
        <taxon>Alphaproteobacteria</taxon>
        <taxon>Hyphomicrobiales</taxon>
        <taxon>Bartonellaceae</taxon>
        <taxon>Bartonella</taxon>
    </lineage>
</organism>
<comment type="caution">
    <text evidence="1">The sequence shown here is derived from an EMBL/GenBank/DDBJ whole genome shotgun (WGS) entry which is preliminary data.</text>
</comment>